<reference evidence="1" key="1">
    <citation type="journal article" date="2015" name="PeerJ">
        <title>First genomic representation of candidate bacterial phylum KSB3 points to enhanced environmental sensing as a trigger of wastewater bulking.</title>
        <authorList>
            <person name="Sekiguchi Y."/>
            <person name="Ohashi A."/>
            <person name="Parks D.H."/>
            <person name="Yamauchi T."/>
            <person name="Tyson G.W."/>
            <person name="Hugenholtz P."/>
        </authorList>
    </citation>
    <scope>NUCLEOTIDE SEQUENCE [LARGE SCALE GENOMIC DNA]</scope>
</reference>
<keyword evidence="2" id="KW-1185">Reference proteome</keyword>
<name>A0A081BM13_9BACT</name>
<organism evidence="1">
    <name type="scientific">Candidatus Moduliflexus flocculans</name>
    <dbReference type="NCBI Taxonomy" id="1499966"/>
    <lineage>
        <taxon>Bacteria</taxon>
        <taxon>Candidatus Moduliflexota</taxon>
        <taxon>Candidatus Moduliflexia</taxon>
        <taxon>Candidatus Moduliflexales</taxon>
        <taxon>Candidatus Moduliflexaceae</taxon>
    </lineage>
</organism>
<dbReference type="EMBL" id="DF820457">
    <property type="protein sequence ID" value="GAK51429.1"/>
    <property type="molecule type" value="Genomic_DNA"/>
</dbReference>
<dbReference type="STRING" id="1499966.U14_02673"/>
<dbReference type="HOGENOM" id="CLU_2697059_0_0_0"/>
<protein>
    <submittedName>
        <fullName evidence="1">Uncharacterized protein</fullName>
    </submittedName>
</protein>
<evidence type="ECO:0000313" key="1">
    <source>
        <dbReference type="EMBL" id="GAK51429.1"/>
    </source>
</evidence>
<proteinExistence type="predicted"/>
<dbReference type="Proteomes" id="UP000030700">
    <property type="component" value="Unassembled WGS sequence"/>
</dbReference>
<accession>A0A081BM13</accession>
<sequence>MDDQQYVVTQHHTTLLTILPTSPARTPEDIEMCRCYVNYIKQKGCKRHYHSIAAELAHKTSDTIRRSHDGNES</sequence>
<evidence type="ECO:0000313" key="2">
    <source>
        <dbReference type="Proteomes" id="UP000030700"/>
    </source>
</evidence>
<gene>
    <name evidence="1" type="ORF">U14_02673</name>
</gene>
<dbReference type="AlphaFoldDB" id="A0A081BM13"/>